<evidence type="ECO:0000313" key="7">
    <source>
        <dbReference type="EMBL" id="QEW29598.1"/>
    </source>
</evidence>
<dbReference type="RefSeq" id="WP_057817037.1">
    <property type="nucleotide sequence ID" value="NZ_CP031599.1"/>
</dbReference>
<dbReference type="EMBL" id="LAXI01000010">
    <property type="protein sequence ID" value="KRS16942.1"/>
    <property type="molecule type" value="Genomic_DNA"/>
</dbReference>
<evidence type="ECO:0000256" key="1">
    <source>
        <dbReference type="ARBA" id="ARBA00002286"/>
    </source>
</evidence>
<comment type="function">
    <text evidence="1">Involved in the transposition of the insertion sequence.</text>
</comment>
<dbReference type="Gene3D" id="3.30.420.10">
    <property type="entry name" value="Ribonuclease H-like superfamily/Ribonuclease H"/>
    <property type="match status" value="1"/>
</dbReference>
<dbReference type="InterPro" id="IPR052183">
    <property type="entry name" value="IS_Transposase"/>
</dbReference>
<geneLocation type="plasmid" evidence="9">
    <name>pridsm_01</name>
</geneLocation>
<evidence type="ECO:0000259" key="5">
    <source>
        <dbReference type="Pfam" id="PF13610"/>
    </source>
</evidence>
<evidence type="ECO:0000256" key="4">
    <source>
        <dbReference type="ARBA" id="ARBA00023172"/>
    </source>
</evidence>
<dbReference type="Pfam" id="PF13610">
    <property type="entry name" value="DDE_Tnp_IS240"/>
    <property type="match status" value="1"/>
</dbReference>
<dbReference type="SUPFAM" id="SSF53098">
    <property type="entry name" value="Ribonuclease H-like"/>
    <property type="match status" value="1"/>
</dbReference>
<geneLocation type="plasmid" evidence="7">
    <name>pRIdsm_01</name>
</geneLocation>
<dbReference type="GO" id="GO:0003677">
    <property type="term" value="F:DNA binding"/>
    <property type="evidence" value="ECO:0007669"/>
    <property type="project" value="UniProtKB-KW"/>
</dbReference>
<evidence type="ECO:0000256" key="2">
    <source>
        <dbReference type="ARBA" id="ARBA00022578"/>
    </source>
</evidence>
<reference evidence="7 9" key="2">
    <citation type="submission" date="2018-08" db="EMBL/GenBank/DDBJ databases">
        <title>Genetic Globetrotter - A new plasmid hitch-hiking vast phylogenetic and geographic distances.</title>
        <authorList>
            <person name="Vollmers J."/>
            <person name="Petersen J."/>
        </authorList>
    </citation>
    <scope>NUCLEOTIDE SEQUENCE [LARGE SCALE GENOMIC DNA]</scope>
    <source>
        <strain evidence="7 9">DSM 26383</strain>
        <plasmid evidence="7">pRIdsm_01</plasmid>
        <plasmid evidence="9">pridsm_01</plasmid>
    </source>
</reference>
<keyword evidence="2" id="KW-0815">Transposition</keyword>
<evidence type="ECO:0000313" key="6">
    <source>
        <dbReference type="EMBL" id="KRS16942.1"/>
    </source>
</evidence>
<dbReference type="Proteomes" id="UP000051401">
    <property type="component" value="Unassembled WGS sequence"/>
</dbReference>
<accession>A0A0T5P7H7</accession>
<dbReference type="STRING" id="540747.SAMN04488031_110138"/>
<dbReference type="AlphaFoldDB" id="A0A0T5P7H7"/>
<dbReference type="KEGG" id="rid:RIdsm_05444"/>
<feature type="domain" description="DDE" evidence="5">
    <location>
        <begin position="78"/>
        <end position="207"/>
    </location>
</feature>
<evidence type="ECO:0000313" key="9">
    <source>
        <dbReference type="Proteomes" id="UP000325785"/>
    </source>
</evidence>
<dbReference type="InterPro" id="IPR012337">
    <property type="entry name" value="RNaseH-like_sf"/>
</dbReference>
<evidence type="ECO:0000313" key="8">
    <source>
        <dbReference type="Proteomes" id="UP000051401"/>
    </source>
</evidence>
<organism evidence="6 8">
    <name type="scientific">Roseovarius indicus</name>
    <dbReference type="NCBI Taxonomy" id="540747"/>
    <lineage>
        <taxon>Bacteria</taxon>
        <taxon>Pseudomonadati</taxon>
        <taxon>Pseudomonadota</taxon>
        <taxon>Alphaproteobacteria</taxon>
        <taxon>Rhodobacterales</taxon>
        <taxon>Roseobacteraceae</taxon>
        <taxon>Roseovarius</taxon>
    </lineage>
</organism>
<sequence length="238" mass="27551">MLNLSDLSRIKGFRFPRSVIGYAVWAYHRFALSLRDAEELLASRGIRVSYETVRDWVARFGGQFAARIRRERPSPADKWHLDEVVISIKGKKHWLWRAVDANGNGDVLDILVQPRRNTSAAKRFFRKLFRRWGQPRVLVTDKLGSYAAAKAEIAPGIEHRQHKGLNNRAEASHRHTRRREKIMGRFKSPGQAQRFLSAHDQIATLFRPKRHRLSARSYRHARSDAFSLWARHAADLAA</sequence>
<dbReference type="EMBL" id="CP031599">
    <property type="protein sequence ID" value="QEW29598.1"/>
    <property type="molecule type" value="Genomic_DNA"/>
</dbReference>
<keyword evidence="7" id="KW-0614">Plasmid</keyword>
<dbReference type="GO" id="GO:0032196">
    <property type="term" value="P:transposition"/>
    <property type="evidence" value="ECO:0007669"/>
    <property type="project" value="UniProtKB-KW"/>
</dbReference>
<gene>
    <name evidence="7" type="ORF">RIdsm_05444</name>
    <name evidence="6" type="ORF">XM52_15310</name>
</gene>
<dbReference type="NCBIfam" id="NF033587">
    <property type="entry name" value="transpos_IS6"/>
    <property type="match status" value="1"/>
</dbReference>
<dbReference type="InterPro" id="IPR032874">
    <property type="entry name" value="DDE_dom"/>
</dbReference>
<evidence type="ECO:0000256" key="3">
    <source>
        <dbReference type="ARBA" id="ARBA00023125"/>
    </source>
</evidence>
<keyword evidence="4" id="KW-0233">DNA recombination</keyword>
<reference evidence="6 8" key="1">
    <citation type="submission" date="2015-04" db="EMBL/GenBank/DDBJ databases">
        <title>The draft genome sequence of Roseovarius indicus B108T.</title>
        <authorList>
            <person name="Li G."/>
            <person name="Lai Q."/>
            <person name="Shao Z."/>
            <person name="Yan P."/>
        </authorList>
    </citation>
    <scope>NUCLEOTIDE SEQUENCE [LARGE SCALE GENOMIC DNA]</scope>
    <source>
        <strain evidence="6 8">B108</strain>
    </source>
</reference>
<name>A0A0T5P7H7_9RHOB</name>
<protein>
    <submittedName>
        <fullName evidence="6 7">Transposase</fullName>
    </submittedName>
</protein>
<keyword evidence="3" id="KW-0238">DNA-binding</keyword>
<dbReference type="PATRIC" id="fig|540747.5.peg.760"/>
<dbReference type="InterPro" id="IPR036397">
    <property type="entry name" value="RNaseH_sf"/>
</dbReference>
<dbReference type="Proteomes" id="UP000325785">
    <property type="component" value="Plasmid pRIdsm_01"/>
</dbReference>
<dbReference type="GO" id="GO:0006310">
    <property type="term" value="P:DNA recombination"/>
    <property type="evidence" value="ECO:0007669"/>
    <property type="project" value="UniProtKB-KW"/>
</dbReference>
<keyword evidence="8" id="KW-1185">Reference proteome</keyword>
<dbReference type="PANTHER" id="PTHR35528">
    <property type="entry name" value="BLL1675 PROTEIN"/>
    <property type="match status" value="1"/>
</dbReference>
<dbReference type="PANTHER" id="PTHR35528:SF3">
    <property type="entry name" value="BLL1675 PROTEIN"/>
    <property type="match status" value="1"/>
</dbReference>
<proteinExistence type="predicted"/>
<dbReference type="InterPro" id="IPR047930">
    <property type="entry name" value="Transpos_IS6"/>
</dbReference>
<dbReference type="OrthoDB" id="4315389at2"/>